<feature type="non-terminal residue" evidence="2">
    <location>
        <position position="1"/>
    </location>
</feature>
<feature type="compositionally biased region" description="Low complexity" evidence="1">
    <location>
        <begin position="8"/>
        <end position="17"/>
    </location>
</feature>
<feature type="compositionally biased region" description="Basic residues" evidence="1">
    <location>
        <begin position="166"/>
        <end position="189"/>
    </location>
</feature>
<feature type="compositionally biased region" description="Low complexity" evidence="1">
    <location>
        <begin position="94"/>
        <end position="117"/>
    </location>
</feature>
<feature type="compositionally biased region" description="Basic and acidic residues" evidence="1">
    <location>
        <begin position="53"/>
        <end position="87"/>
    </location>
</feature>
<keyword evidence="2" id="KW-0378">Hydrolase</keyword>
<reference evidence="2" key="1">
    <citation type="submission" date="2020-02" db="EMBL/GenBank/DDBJ databases">
        <authorList>
            <person name="Meier V. D."/>
        </authorList>
    </citation>
    <scope>NUCLEOTIDE SEQUENCE</scope>
    <source>
        <strain evidence="2">AVDCRST_MAG64</strain>
    </source>
</reference>
<proteinExistence type="predicted"/>
<dbReference type="EMBL" id="CADCUQ010000164">
    <property type="protein sequence ID" value="CAA9380990.1"/>
    <property type="molecule type" value="Genomic_DNA"/>
</dbReference>
<feature type="compositionally biased region" description="Basic and acidic residues" evidence="1">
    <location>
        <begin position="19"/>
        <end position="35"/>
    </location>
</feature>
<dbReference type="AlphaFoldDB" id="A0A6J4NF05"/>
<feature type="compositionally biased region" description="Basic residues" evidence="1">
    <location>
        <begin position="246"/>
        <end position="257"/>
    </location>
</feature>
<protein>
    <submittedName>
        <fullName evidence="2">Formyltetrahydrofolate deformylase</fullName>
        <ecNumber evidence="2">3.5.1.10</ecNumber>
    </submittedName>
</protein>
<dbReference type="GO" id="GO:0008864">
    <property type="term" value="F:formyltetrahydrofolate deformylase activity"/>
    <property type="evidence" value="ECO:0007669"/>
    <property type="project" value="UniProtKB-EC"/>
</dbReference>
<feature type="non-terminal residue" evidence="2">
    <location>
        <position position="315"/>
    </location>
</feature>
<feature type="compositionally biased region" description="Basic residues" evidence="1">
    <location>
        <begin position="218"/>
        <end position="235"/>
    </location>
</feature>
<sequence length="315" mass="33802">VFLRSVCRGQQPRLGGRQRPREGPEGRRRAVRDVPGRAGRQHRGHRAARRPRVLPDGHARRPEGHVGRPVRADHRAARARPADRDGGPRPPAQPAADQAGRAAGQQGAALPGAVGRGLRQRPAPRRGRLRAGEPPRPGTGRRAVQPAVRLAPARRPGTALRLAERRAHKTRGGPRRPRPVHAHPARAHRQGVPAPDHQHPPVAAAVLPRGRPVQAGVRQRRARPRLHGPLRHRATGRGAGHPAGRVPHRRRLRHARRREAQGPGPGGEGAQQGGQAVPRRGAGRRRGQGDLQARHLPVPGPGGGGRERGRGSGGV</sequence>
<feature type="compositionally biased region" description="Basic residues" evidence="1">
    <location>
        <begin position="39"/>
        <end position="52"/>
    </location>
</feature>
<accession>A0A6J4NF05</accession>
<feature type="compositionally biased region" description="Basic residues" evidence="1">
    <location>
        <begin position="118"/>
        <end position="129"/>
    </location>
</feature>
<dbReference type="EC" id="3.5.1.10" evidence="2"/>
<feature type="compositionally biased region" description="Basic and acidic residues" evidence="1">
    <location>
        <begin position="305"/>
        <end position="315"/>
    </location>
</feature>
<feature type="region of interest" description="Disordered" evidence="1">
    <location>
        <begin position="1"/>
        <end position="315"/>
    </location>
</feature>
<name>A0A6J4NF05_9BACT</name>
<gene>
    <name evidence="2" type="ORF">AVDCRST_MAG64-643</name>
</gene>
<organism evidence="2">
    <name type="scientific">uncultured Phycisphaerae bacterium</name>
    <dbReference type="NCBI Taxonomy" id="904963"/>
    <lineage>
        <taxon>Bacteria</taxon>
        <taxon>Pseudomonadati</taxon>
        <taxon>Planctomycetota</taxon>
        <taxon>Phycisphaerae</taxon>
        <taxon>environmental samples</taxon>
    </lineage>
</organism>
<feature type="compositionally biased region" description="Gly residues" evidence="1">
    <location>
        <begin position="263"/>
        <end position="272"/>
    </location>
</feature>
<evidence type="ECO:0000256" key="1">
    <source>
        <dbReference type="SAM" id="MobiDB-lite"/>
    </source>
</evidence>
<evidence type="ECO:0000313" key="2">
    <source>
        <dbReference type="EMBL" id="CAA9380990.1"/>
    </source>
</evidence>